<keyword evidence="3" id="KW-0611">Plant defense</keyword>
<dbReference type="GO" id="GO:0005524">
    <property type="term" value="F:ATP binding"/>
    <property type="evidence" value="ECO:0007669"/>
    <property type="project" value="UniProtKB-KW"/>
</dbReference>
<gene>
    <name evidence="7" type="ORF">TEA_016660</name>
</gene>
<evidence type="ECO:0000259" key="5">
    <source>
        <dbReference type="Pfam" id="PF00931"/>
    </source>
</evidence>
<keyword evidence="8" id="KW-1185">Reference proteome</keyword>
<evidence type="ECO:0000313" key="8">
    <source>
        <dbReference type="Proteomes" id="UP000306102"/>
    </source>
</evidence>
<dbReference type="SUPFAM" id="SSF52058">
    <property type="entry name" value="L domain-like"/>
    <property type="match status" value="1"/>
</dbReference>
<name>A0A4S4D0M7_CAMSN</name>
<proteinExistence type="inferred from homology"/>
<dbReference type="SUPFAM" id="SSF52540">
    <property type="entry name" value="P-loop containing nucleoside triphosphate hydrolases"/>
    <property type="match status" value="1"/>
</dbReference>
<feature type="domain" description="Disease resistance protein At4g27190-like leucine-rich repeats" evidence="6">
    <location>
        <begin position="524"/>
        <end position="626"/>
    </location>
</feature>
<dbReference type="InterPro" id="IPR027417">
    <property type="entry name" value="P-loop_NTPase"/>
</dbReference>
<dbReference type="Pfam" id="PF00931">
    <property type="entry name" value="NB-ARC"/>
    <property type="match status" value="1"/>
</dbReference>
<evidence type="ECO:0000256" key="3">
    <source>
        <dbReference type="ARBA" id="ARBA00022821"/>
    </source>
</evidence>
<comment type="caution">
    <text evidence="7">The sequence shown here is derived from an EMBL/GenBank/DDBJ whole genome shotgun (WGS) entry which is preliminary data.</text>
</comment>
<keyword evidence="4" id="KW-0547">Nucleotide-binding</keyword>
<dbReference type="PANTHER" id="PTHR33463:SF218">
    <property type="entry name" value="DISEASE RESISTANCE PROTEIN RPS2-LIKE"/>
    <property type="match status" value="1"/>
</dbReference>
<comment type="similarity">
    <text evidence="1">Belongs to the disease resistance NB-LRR family.</text>
</comment>
<feature type="domain" description="NB-ARC" evidence="5">
    <location>
        <begin position="43"/>
        <end position="171"/>
    </location>
</feature>
<keyword evidence="2" id="KW-0433">Leucine-rich repeat</keyword>
<dbReference type="InterPro" id="IPR002182">
    <property type="entry name" value="NB-ARC"/>
</dbReference>
<dbReference type="PRINTS" id="PR00364">
    <property type="entry name" value="DISEASERSIST"/>
</dbReference>
<dbReference type="Proteomes" id="UP000306102">
    <property type="component" value="Unassembled WGS sequence"/>
</dbReference>
<dbReference type="InterPro" id="IPR057135">
    <property type="entry name" value="At4g27190-like_LRR"/>
</dbReference>
<dbReference type="AlphaFoldDB" id="A0A4S4D0M7"/>
<evidence type="ECO:0000256" key="1">
    <source>
        <dbReference type="ARBA" id="ARBA00008894"/>
    </source>
</evidence>
<dbReference type="FunFam" id="3.40.50.300:FF:001091">
    <property type="entry name" value="Probable disease resistance protein At1g61300"/>
    <property type="match status" value="1"/>
</dbReference>
<dbReference type="Pfam" id="PF23247">
    <property type="entry name" value="LRR_RPS2"/>
    <property type="match status" value="1"/>
</dbReference>
<reference evidence="7 8" key="1">
    <citation type="journal article" date="2018" name="Proc. Natl. Acad. Sci. U.S.A.">
        <title>Draft genome sequence of Camellia sinensis var. sinensis provides insights into the evolution of the tea genome and tea quality.</title>
        <authorList>
            <person name="Wei C."/>
            <person name="Yang H."/>
            <person name="Wang S."/>
            <person name="Zhao J."/>
            <person name="Liu C."/>
            <person name="Gao L."/>
            <person name="Xia E."/>
            <person name="Lu Y."/>
            <person name="Tai Y."/>
            <person name="She G."/>
            <person name="Sun J."/>
            <person name="Cao H."/>
            <person name="Tong W."/>
            <person name="Gao Q."/>
            <person name="Li Y."/>
            <person name="Deng W."/>
            <person name="Jiang X."/>
            <person name="Wang W."/>
            <person name="Chen Q."/>
            <person name="Zhang S."/>
            <person name="Li H."/>
            <person name="Wu J."/>
            <person name="Wang P."/>
            <person name="Li P."/>
            <person name="Shi C."/>
            <person name="Zheng F."/>
            <person name="Jian J."/>
            <person name="Huang B."/>
            <person name="Shan D."/>
            <person name="Shi M."/>
            <person name="Fang C."/>
            <person name="Yue Y."/>
            <person name="Li F."/>
            <person name="Li D."/>
            <person name="Wei S."/>
            <person name="Han B."/>
            <person name="Jiang C."/>
            <person name="Yin Y."/>
            <person name="Xia T."/>
            <person name="Zhang Z."/>
            <person name="Bennetzen J.L."/>
            <person name="Zhao S."/>
            <person name="Wan X."/>
        </authorList>
    </citation>
    <scope>NUCLEOTIDE SEQUENCE [LARGE SCALE GENOMIC DNA]</scope>
    <source>
        <strain evidence="8">cv. Shuchazao</strain>
        <tissue evidence="7">Leaf</tissue>
    </source>
</reference>
<dbReference type="GO" id="GO:0006952">
    <property type="term" value="P:defense response"/>
    <property type="evidence" value="ECO:0007669"/>
    <property type="project" value="UniProtKB-KW"/>
</dbReference>
<protein>
    <submittedName>
        <fullName evidence="7">Uncharacterized protein</fullName>
    </submittedName>
</protein>
<dbReference type="EMBL" id="SDRB02013216">
    <property type="protein sequence ID" value="THF95618.1"/>
    <property type="molecule type" value="Genomic_DNA"/>
</dbReference>
<dbReference type="Gene3D" id="3.80.10.10">
    <property type="entry name" value="Ribonuclease Inhibitor"/>
    <property type="match status" value="1"/>
</dbReference>
<dbReference type="PANTHER" id="PTHR33463">
    <property type="entry name" value="NB-ARC DOMAIN-CONTAINING PROTEIN-RELATED"/>
    <property type="match status" value="1"/>
</dbReference>
<evidence type="ECO:0000313" key="7">
    <source>
        <dbReference type="EMBL" id="THF95618.1"/>
    </source>
</evidence>
<dbReference type="InterPro" id="IPR032675">
    <property type="entry name" value="LRR_dom_sf"/>
</dbReference>
<accession>A0A4S4D0M7</accession>
<dbReference type="GO" id="GO:0043531">
    <property type="term" value="F:ADP binding"/>
    <property type="evidence" value="ECO:0007669"/>
    <property type="project" value="InterPro"/>
</dbReference>
<keyword evidence="4" id="KW-0067">ATP-binding</keyword>
<dbReference type="Gene3D" id="1.10.8.430">
    <property type="entry name" value="Helical domain of apoptotic protease-activating factors"/>
    <property type="match status" value="1"/>
</dbReference>
<dbReference type="Gene3D" id="3.40.50.300">
    <property type="entry name" value="P-loop containing nucleotide triphosphate hydrolases"/>
    <property type="match status" value="1"/>
</dbReference>
<dbReference type="InterPro" id="IPR050905">
    <property type="entry name" value="Plant_NBS-LRR"/>
</dbReference>
<evidence type="ECO:0000256" key="2">
    <source>
        <dbReference type="ARBA" id="ARBA00022614"/>
    </source>
</evidence>
<dbReference type="InterPro" id="IPR042197">
    <property type="entry name" value="Apaf_helical"/>
</dbReference>
<sequence>MAKELGKNGNFNNIFNPAPPLGIESTPSQRLVTYATRNLAMLNIMEALSDDRINFIGIHGIGDVGKTTLVTKIGKKAKSEKLFDEVVMVVVSKNPDIKRIQDQIACMLGFTRLIDQPNEIERANLCARLKDVKKILVILDDVWAKLNLAVVGIPFGDDHQGCKIIITTQQDSWDLFRKNAGNVVDSNVVNAIANEVCKECGGLPIALVTVGSAMKEARGRAKSVINNLIDSCLLLVSDERGCIKMHDLVRDVAIVIGSRTKALRVLDLSQDFYLPFYNPIRHPNAFNDLTCFRTLILEGIKIQNTKFLGQMKKLEVLSFRCAFFFEAPNAIRELTKLRLLDMTYSHNEFLIPADVLSPLSNLEELYLFQTRSKMMDEDSAVEVAVALRAWPCLKVLTISIPNIACVPKDFVVPELESFIIFIETSSGVGDYSPNYLELVNLVGPMVNWSKCLKLLLKRATRLLLGHLQDMKDIFPNLQANVDGLNVLEHLSIEDCSQFEYLINIEECGISPHAQPPDLQLLFNLEELELVKLDTFKGICPGALTTLIWTCFPKLRRLEVYECPELSTVLPFNLLQRLQHLERLLVTECAILEQVFDCGLEEEGLQLLSSLRIFSLDRLPRLKQILNCSS</sequence>
<evidence type="ECO:0000259" key="6">
    <source>
        <dbReference type="Pfam" id="PF23247"/>
    </source>
</evidence>
<organism evidence="7 8">
    <name type="scientific">Camellia sinensis var. sinensis</name>
    <name type="common">China tea</name>
    <dbReference type="NCBI Taxonomy" id="542762"/>
    <lineage>
        <taxon>Eukaryota</taxon>
        <taxon>Viridiplantae</taxon>
        <taxon>Streptophyta</taxon>
        <taxon>Embryophyta</taxon>
        <taxon>Tracheophyta</taxon>
        <taxon>Spermatophyta</taxon>
        <taxon>Magnoliopsida</taxon>
        <taxon>eudicotyledons</taxon>
        <taxon>Gunneridae</taxon>
        <taxon>Pentapetalae</taxon>
        <taxon>asterids</taxon>
        <taxon>Ericales</taxon>
        <taxon>Theaceae</taxon>
        <taxon>Camellia</taxon>
    </lineage>
</organism>
<evidence type="ECO:0000256" key="4">
    <source>
        <dbReference type="ARBA" id="ARBA00022840"/>
    </source>
</evidence>